<keyword evidence="6" id="KW-0508">mRNA splicing</keyword>
<dbReference type="Pfam" id="PF22646">
    <property type="entry name" value="PPP2R1A-like_HEAT"/>
    <property type="match status" value="1"/>
</dbReference>
<proteinExistence type="inferred from homology"/>
<dbReference type="InterPro" id="IPR016024">
    <property type="entry name" value="ARM-type_fold"/>
</dbReference>
<keyword evidence="5" id="KW-0677">Repeat</keyword>
<protein>
    <recommendedName>
        <fullName evidence="8">Phosphatase PP2A regulatory subunit A/Splicing factor 3B subunit 1-like HEAT repeat domain-containing protein</fullName>
    </recommendedName>
</protein>
<dbReference type="GO" id="GO:0003729">
    <property type="term" value="F:mRNA binding"/>
    <property type="evidence" value="ECO:0007669"/>
    <property type="project" value="InterPro"/>
</dbReference>
<keyword evidence="10" id="KW-1185">Reference proteome</keyword>
<dbReference type="InterPro" id="IPR054573">
    <property type="entry name" value="PP2A/SF3B1-like_HEAT"/>
</dbReference>
<evidence type="ECO:0000313" key="9">
    <source>
        <dbReference type="EMBL" id="WWD19750.1"/>
    </source>
</evidence>
<evidence type="ECO:0000256" key="5">
    <source>
        <dbReference type="ARBA" id="ARBA00022737"/>
    </source>
</evidence>
<dbReference type="KEGG" id="ksn:43588176"/>
<dbReference type="InterPro" id="IPR038737">
    <property type="entry name" value="SF3b_su1-like"/>
</dbReference>
<feature type="domain" description="Phosphatase PP2A regulatory subunit A/Splicing factor 3B subunit 1-like HEAT repeat" evidence="8">
    <location>
        <begin position="75"/>
        <end position="122"/>
    </location>
</feature>
<evidence type="ECO:0000256" key="2">
    <source>
        <dbReference type="ARBA" id="ARBA00005754"/>
    </source>
</evidence>
<comment type="subcellular location">
    <subcellularLocation>
        <location evidence="1">Nucleus</location>
    </subcellularLocation>
</comment>
<reference evidence="9" key="2">
    <citation type="submission" date="2024-01" db="EMBL/GenBank/DDBJ databases">
        <title>Comparative genomics of Cryptococcus and Kwoniella reveals pathogenesis evolution and contrasting modes of karyotype evolution via chromosome fusion or intercentromeric recombination.</title>
        <authorList>
            <person name="Coelho M.A."/>
            <person name="David-Palma M."/>
            <person name="Shea T."/>
            <person name="Bowers K."/>
            <person name="McGinley-Smith S."/>
            <person name="Mohammad A.W."/>
            <person name="Gnirke A."/>
            <person name="Yurkov A.M."/>
            <person name="Nowrousian M."/>
            <person name="Sun S."/>
            <person name="Cuomo C.A."/>
            <person name="Heitman J."/>
        </authorList>
    </citation>
    <scope>NUCLEOTIDE SEQUENCE</scope>
    <source>
        <strain evidence="9">CBS 12478</strain>
    </source>
</reference>
<evidence type="ECO:0000256" key="1">
    <source>
        <dbReference type="ARBA" id="ARBA00004123"/>
    </source>
</evidence>
<dbReference type="Gene3D" id="1.25.10.10">
    <property type="entry name" value="Leucine-rich Repeat Variant"/>
    <property type="match status" value="1"/>
</dbReference>
<dbReference type="EMBL" id="CP144057">
    <property type="protein sequence ID" value="WWD19750.1"/>
    <property type="molecule type" value="Genomic_DNA"/>
</dbReference>
<evidence type="ECO:0000256" key="7">
    <source>
        <dbReference type="ARBA" id="ARBA00023242"/>
    </source>
</evidence>
<keyword evidence="3" id="KW-0507">mRNA processing</keyword>
<dbReference type="AlphaFoldDB" id="A0AAJ8MXL9"/>
<accession>A0AAJ8MXL9</accession>
<dbReference type="GeneID" id="43588176"/>
<evidence type="ECO:0000256" key="3">
    <source>
        <dbReference type="ARBA" id="ARBA00022664"/>
    </source>
</evidence>
<comment type="similarity">
    <text evidence="2">Belongs to the SF3B1 family.</text>
</comment>
<reference evidence="9" key="1">
    <citation type="submission" date="2017-08" db="EMBL/GenBank/DDBJ databases">
        <authorList>
            <person name="Cuomo C."/>
            <person name="Billmyre B."/>
            <person name="Heitman J."/>
        </authorList>
    </citation>
    <scope>NUCLEOTIDE SEQUENCE</scope>
    <source>
        <strain evidence="9">CBS 12478</strain>
    </source>
</reference>
<dbReference type="GO" id="GO:0000245">
    <property type="term" value="P:spliceosomal complex assembly"/>
    <property type="evidence" value="ECO:0007669"/>
    <property type="project" value="InterPro"/>
</dbReference>
<organism evidence="9 10">
    <name type="scientific">Kwoniella shandongensis</name>
    <dbReference type="NCBI Taxonomy" id="1734106"/>
    <lineage>
        <taxon>Eukaryota</taxon>
        <taxon>Fungi</taxon>
        <taxon>Dikarya</taxon>
        <taxon>Basidiomycota</taxon>
        <taxon>Agaricomycotina</taxon>
        <taxon>Tremellomycetes</taxon>
        <taxon>Tremellales</taxon>
        <taxon>Cryptococcaceae</taxon>
        <taxon>Kwoniella</taxon>
    </lineage>
</organism>
<dbReference type="Proteomes" id="UP000322225">
    <property type="component" value="Chromosome 7"/>
</dbReference>
<sequence>MTPILRNRHEKVQEATINLIGRIADRGAEFVPAKEWMRICFELLDLLKAHKKAIRRAAVNSFGYIAKAIGPQDVLTIVSETCGPFTCIPAILNEYRTPELNVRNGCLKALAFVFEYVGEMSKDYIHSVVGLLEDALTDRDHVHRQTACAIVKHLAVGVAGLGYEEALTHLLNLVWPNIFETSPHVIGGVMDSIEAMRLGIGPGPILSYVLQDTLILGASDAMVPFYPALGSAADLASGQDYTRHQLMMWV</sequence>
<gene>
    <name evidence="9" type="ORF">CI109_104214</name>
</gene>
<evidence type="ECO:0000256" key="6">
    <source>
        <dbReference type="ARBA" id="ARBA00023187"/>
    </source>
</evidence>
<dbReference type="SUPFAM" id="SSF48371">
    <property type="entry name" value="ARM repeat"/>
    <property type="match status" value="1"/>
</dbReference>
<dbReference type="GO" id="GO:0005681">
    <property type="term" value="C:spliceosomal complex"/>
    <property type="evidence" value="ECO:0007669"/>
    <property type="project" value="UniProtKB-KW"/>
</dbReference>
<dbReference type="RefSeq" id="XP_065823511.1">
    <property type="nucleotide sequence ID" value="XM_065967439.1"/>
</dbReference>
<evidence type="ECO:0000313" key="10">
    <source>
        <dbReference type="Proteomes" id="UP000322225"/>
    </source>
</evidence>
<dbReference type="InterPro" id="IPR011989">
    <property type="entry name" value="ARM-like"/>
</dbReference>
<keyword evidence="4" id="KW-0747">Spliceosome</keyword>
<evidence type="ECO:0000256" key="4">
    <source>
        <dbReference type="ARBA" id="ARBA00022728"/>
    </source>
</evidence>
<keyword evidence="7" id="KW-0539">Nucleus</keyword>
<name>A0AAJ8MXL9_9TREE</name>
<dbReference type="PANTHER" id="PTHR12097">
    <property type="entry name" value="SPLICING FACTOR 3B, SUBUNIT 1-RELATED"/>
    <property type="match status" value="1"/>
</dbReference>
<evidence type="ECO:0000259" key="8">
    <source>
        <dbReference type="Pfam" id="PF22646"/>
    </source>
</evidence>